<sequence length="411" mass="46290">MPTPAERLRLNSRTMSRLDVVKQAFESFIDKLEAFDHPIAVGLVTFGRQVTQVQDVTMLKEQFRSSMKTIEPDGDTPLYDSIGIAHSMLTNFRADHPTATLRIICLTDGEDVGSHVAAHTVTARLQQSRIMLDAMVVQTGYQINSLHPISVATGGYSFKVDTLENALNIVELETMLRSKDRVERPPKAMVRNALDLNQYRSTWRFPLDVLTADNYPARKPHARLSGKFQCAEAAAASRGVAPAITGRQKRLMQELRDIVNSPHPAIDVYTGDDLAFWKMVIEAPQGSPYEGGSFLAYIDFGEEYPQVAPEVRFITPILHPNINRHGKVCHAALDRSWLVDMTMTVILQIVYGLLLTPDTENPLDLHATMEYNDDGGQHALKVHEMVQKHAFKNRNAWREEFQKDEDPNLEE</sequence>
<dbReference type="Gene3D" id="3.40.50.410">
    <property type="entry name" value="von Willebrand factor, type A domain"/>
    <property type="match status" value="1"/>
</dbReference>
<dbReference type="InterPro" id="IPR050113">
    <property type="entry name" value="Ub_conjugating_enzyme"/>
</dbReference>
<evidence type="ECO:0000313" key="4">
    <source>
        <dbReference type="EMBL" id="OCH89370.1"/>
    </source>
</evidence>
<evidence type="ECO:0000256" key="1">
    <source>
        <dbReference type="ARBA" id="ARBA00022786"/>
    </source>
</evidence>
<dbReference type="CDD" id="cd23833">
    <property type="entry name" value="UBCc_ApmR795-like"/>
    <property type="match status" value="1"/>
</dbReference>
<dbReference type="SMART" id="SM00212">
    <property type="entry name" value="UBCc"/>
    <property type="match status" value="1"/>
</dbReference>
<protein>
    <submittedName>
        <fullName evidence="4">UBC-like protein</fullName>
    </submittedName>
</protein>
<keyword evidence="5" id="KW-1185">Reference proteome</keyword>
<organism evidence="4 5">
    <name type="scientific">Obba rivulosa</name>
    <dbReference type="NCBI Taxonomy" id="1052685"/>
    <lineage>
        <taxon>Eukaryota</taxon>
        <taxon>Fungi</taxon>
        <taxon>Dikarya</taxon>
        <taxon>Basidiomycota</taxon>
        <taxon>Agaricomycotina</taxon>
        <taxon>Agaricomycetes</taxon>
        <taxon>Polyporales</taxon>
        <taxon>Gelatoporiaceae</taxon>
        <taxon>Obba</taxon>
    </lineage>
</organism>
<dbReference type="InterPro" id="IPR002035">
    <property type="entry name" value="VWF_A"/>
</dbReference>
<evidence type="ECO:0000259" key="3">
    <source>
        <dbReference type="PROSITE" id="PS50234"/>
    </source>
</evidence>
<dbReference type="PROSITE" id="PS50127">
    <property type="entry name" value="UBC_2"/>
    <property type="match status" value="1"/>
</dbReference>
<dbReference type="OrthoDB" id="10069349at2759"/>
<dbReference type="SUPFAM" id="SSF53300">
    <property type="entry name" value="vWA-like"/>
    <property type="match status" value="1"/>
</dbReference>
<dbReference type="SUPFAM" id="SSF54495">
    <property type="entry name" value="UBC-like"/>
    <property type="match status" value="1"/>
</dbReference>
<keyword evidence="1" id="KW-0833">Ubl conjugation pathway</keyword>
<dbReference type="Pfam" id="PF00179">
    <property type="entry name" value="UQ_con"/>
    <property type="match status" value="1"/>
</dbReference>
<dbReference type="InterPro" id="IPR036465">
    <property type="entry name" value="vWFA_dom_sf"/>
</dbReference>
<dbReference type="Proteomes" id="UP000250043">
    <property type="component" value="Unassembled WGS sequence"/>
</dbReference>
<dbReference type="SMART" id="SM00327">
    <property type="entry name" value="VWA"/>
    <property type="match status" value="1"/>
</dbReference>
<dbReference type="Gene3D" id="3.10.110.10">
    <property type="entry name" value="Ubiquitin Conjugating Enzyme"/>
    <property type="match status" value="1"/>
</dbReference>
<dbReference type="PROSITE" id="PS50234">
    <property type="entry name" value="VWFA"/>
    <property type="match status" value="1"/>
</dbReference>
<dbReference type="AlphaFoldDB" id="A0A8E2B1B2"/>
<evidence type="ECO:0000313" key="5">
    <source>
        <dbReference type="Proteomes" id="UP000250043"/>
    </source>
</evidence>
<feature type="domain" description="UBC core" evidence="2">
    <location>
        <begin position="246"/>
        <end position="391"/>
    </location>
</feature>
<dbReference type="Pfam" id="PF13519">
    <property type="entry name" value="VWA_2"/>
    <property type="match status" value="1"/>
</dbReference>
<name>A0A8E2B1B2_9APHY</name>
<dbReference type="InterPro" id="IPR000608">
    <property type="entry name" value="UBC"/>
</dbReference>
<evidence type="ECO:0000259" key="2">
    <source>
        <dbReference type="PROSITE" id="PS50127"/>
    </source>
</evidence>
<gene>
    <name evidence="4" type="ORF">OBBRIDRAFT_667927</name>
</gene>
<dbReference type="CDD" id="cd00198">
    <property type="entry name" value="vWFA"/>
    <property type="match status" value="1"/>
</dbReference>
<accession>A0A8E2B1B2</accession>
<dbReference type="InterPro" id="IPR016135">
    <property type="entry name" value="UBQ-conjugating_enzyme/RWD"/>
</dbReference>
<proteinExistence type="predicted"/>
<feature type="domain" description="VWFA" evidence="3">
    <location>
        <begin position="11"/>
        <end position="176"/>
    </location>
</feature>
<reference evidence="4 5" key="1">
    <citation type="submission" date="2016-07" db="EMBL/GenBank/DDBJ databases">
        <title>Draft genome of the white-rot fungus Obba rivulosa 3A-2.</title>
        <authorList>
            <consortium name="DOE Joint Genome Institute"/>
            <person name="Miettinen O."/>
            <person name="Riley R."/>
            <person name="Acob R."/>
            <person name="Barry K."/>
            <person name="Cullen D."/>
            <person name="De Vries R."/>
            <person name="Hainaut M."/>
            <person name="Hatakka A."/>
            <person name="Henrissat B."/>
            <person name="Hilden K."/>
            <person name="Kuo R."/>
            <person name="Labutti K."/>
            <person name="Lipzen A."/>
            <person name="Makela M.R."/>
            <person name="Sandor L."/>
            <person name="Spatafora J.W."/>
            <person name="Grigoriev I.V."/>
            <person name="Hibbett D.S."/>
        </authorList>
    </citation>
    <scope>NUCLEOTIDE SEQUENCE [LARGE SCALE GENOMIC DNA]</scope>
    <source>
        <strain evidence="4 5">3A-2</strain>
    </source>
</reference>
<dbReference type="PANTHER" id="PTHR24067">
    <property type="entry name" value="UBIQUITIN-CONJUGATING ENZYME E2"/>
    <property type="match status" value="1"/>
</dbReference>
<dbReference type="EMBL" id="KV722428">
    <property type="protein sequence ID" value="OCH89370.1"/>
    <property type="molecule type" value="Genomic_DNA"/>
</dbReference>